<dbReference type="Proteomes" id="UP000274556">
    <property type="component" value="Unassembled WGS sequence"/>
</dbReference>
<organism evidence="1 2">
    <name type="scientific">Thiocapsa rosea</name>
    <dbReference type="NCBI Taxonomy" id="69360"/>
    <lineage>
        <taxon>Bacteria</taxon>
        <taxon>Pseudomonadati</taxon>
        <taxon>Pseudomonadota</taxon>
        <taxon>Gammaproteobacteria</taxon>
        <taxon>Chromatiales</taxon>
        <taxon>Chromatiaceae</taxon>
        <taxon>Thiocapsa</taxon>
    </lineage>
</organism>
<protein>
    <submittedName>
        <fullName evidence="1">Uncharacterized protein</fullName>
    </submittedName>
</protein>
<dbReference type="AlphaFoldDB" id="A0A495VAQ8"/>
<reference evidence="1 2" key="1">
    <citation type="submission" date="2018-10" db="EMBL/GenBank/DDBJ databases">
        <title>Genomic Encyclopedia of Archaeal and Bacterial Type Strains, Phase II (KMG-II): from individual species to whole genera.</title>
        <authorList>
            <person name="Goeker M."/>
        </authorList>
    </citation>
    <scope>NUCLEOTIDE SEQUENCE [LARGE SCALE GENOMIC DNA]</scope>
    <source>
        <strain evidence="1 2">DSM 235</strain>
    </source>
</reference>
<keyword evidence="2" id="KW-1185">Reference proteome</keyword>
<dbReference type="RefSeq" id="WP_147431058.1">
    <property type="nucleotide sequence ID" value="NZ_RBXL01000001.1"/>
</dbReference>
<sequence>MLNILQRVCWNTRGWQLPSGSTSESGFPGENGFGHEEWNFQLSDTWNKFVFPYTYLIPQKKILDEHQGKFNIGFFARHQEQHQWLFLGVHHNACLIADSDYPQIIKLFDKDGVFDRRADELLSATNRFKTKKAALKEVTDAFKTPFIRVKSPISDVEYFAQPILIDKPSNHRFKSFTYVDSFPSSSTNIPVSQSIRSALAEDGYYRETAAKLKLIIPKHNKLSNDFCQWLNKKGIPVKQEENFIDVLFEVNNVSYIAELKVVYGIGTTKAIREALGQLLEYNYYPGRNTNKEWMIILDQTPLASDQSYVEKLITEIKFPLRIGWQTTKGFEFYPVWKIKL</sequence>
<dbReference type="EMBL" id="RBXL01000001">
    <property type="protein sequence ID" value="RKT44878.1"/>
    <property type="molecule type" value="Genomic_DNA"/>
</dbReference>
<name>A0A495VAQ8_9GAMM</name>
<evidence type="ECO:0000313" key="2">
    <source>
        <dbReference type="Proteomes" id="UP000274556"/>
    </source>
</evidence>
<comment type="caution">
    <text evidence="1">The sequence shown here is derived from an EMBL/GenBank/DDBJ whole genome shotgun (WGS) entry which is preliminary data.</text>
</comment>
<proteinExistence type="predicted"/>
<gene>
    <name evidence="1" type="ORF">BDD21_2282</name>
</gene>
<evidence type="ECO:0000313" key="1">
    <source>
        <dbReference type="EMBL" id="RKT44878.1"/>
    </source>
</evidence>
<dbReference type="OrthoDB" id="6402880at2"/>
<accession>A0A495VAQ8</accession>